<evidence type="ECO:0000313" key="3">
    <source>
        <dbReference type="Proteomes" id="UP000193710"/>
    </source>
</evidence>
<sequence length="73" mass="7609">MRAQYPGELLGVAGLMDDDVAHGPGFTPGTGVGSTLLHRVDKRLPFRESVGIDGVLHGLGYTRGPDDYAASGL</sequence>
<dbReference type="EMBL" id="HG964446">
    <property type="protein sequence ID" value="CDO90103.1"/>
    <property type="molecule type" value="Genomic_DNA"/>
</dbReference>
<reference evidence="1" key="2">
    <citation type="submission" date="2014-04" db="EMBL/GenBank/DDBJ databases">
        <authorList>
            <person name="Urmite Genomes U."/>
        </authorList>
    </citation>
    <scope>NUCLEOTIDE SEQUENCE</scope>
    <source>
        <strain evidence="1">DSM 44626</strain>
    </source>
</reference>
<organism evidence="1">
    <name type="scientific">Mycobacterium triplex</name>
    <dbReference type="NCBI Taxonomy" id="47839"/>
    <lineage>
        <taxon>Bacteria</taxon>
        <taxon>Bacillati</taxon>
        <taxon>Actinomycetota</taxon>
        <taxon>Actinomycetes</taxon>
        <taxon>Mycobacteriales</taxon>
        <taxon>Mycobacteriaceae</taxon>
        <taxon>Mycobacterium</taxon>
        <taxon>Mycobacterium simiae complex</taxon>
    </lineage>
</organism>
<dbReference type="AlphaFoldDB" id="A0A024K3M8"/>
<dbReference type="Proteomes" id="UP000193710">
    <property type="component" value="Unassembled WGS sequence"/>
</dbReference>
<dbReference type="Proteomes" id="UP000028880">
    <property type="component" value="Unassembled WGS sequence"/>
</dbReference>
<name>A0A024K3M8_9MYCO</name>
<dbReference type="HOGENOM" id="CLU_2700853_0_0_11"/>
<gene>
    <name evidence="2" type="ORF">AWC29_27305</name>
    <name evidence="1" type="ORF">BN973_04496</name>
</gene>
<evidence type="ECO:0000313" key="1">
    <source>
        <dbReference type="EMBL" id="CDO90103.1"/>
    </source>
</evidence>
<evidence type="ECO:0000313" key="2">
    <source>
        <dbReference type="EMBL" id="ORX00265.1"/>
    </source>
</evidence>
<keyword evidence="3" id="KW-1185">Reference proteome</keyword>
<protein>
    <submittedName>
        <fullName evidence="1">Uncharacterized protein</fullName>
    </submittedName>
</protein>
<reference evidence="2 3" key="3">
    <citation type="submission" date="2016-01" db="EMBL/GenBank/DDBJ databases">
        <title>The new phylogeny of the genus Mycobacterium.</title>
        <authorList>
            <person name="Tarcisio F."/>
            <person name="Conor M."/>
            <person name="Antonella G."/>
            <person name="Elisabetta G."/>
            <person name="Giulia F.S."/>
            <person name="Sara T."/>
            <person name="Anna F."/>
            <person name="Clotilde B."/>
            <person name="Roberto B."/>
            <person name="Veronica D.S."/>
            <person name="Fabio R."/>
            <person name="Monica P."/>
            <person name="Olivier J."/>
            <person name="Enrico T."/>
            <person name="Nicola S."/>
        </authorList>
    </citation>
    <scope>NUCLEOTIDE SEQUENCE [LARGE SCALE GENOMIC DNA]</scope>
    <source>
        <strain evidence="2 3">DSM 44626</strain>
    </source>
</reference>
<proteinExistence type="predicted"/>
<dbReference type="EMBL" id="LQPY01000037">
    <property type="protein sequence ID" value="ORX00265.1"/>
    <property type="molecule type" value="Genomic_DNA"/>
</dbReference>
<reference evidence="1" key="1">
    <citation type="journal article" date="2014" name="Genome Announc.">
        <title>Draft Genome Sequence of Mycobacterium triplex DSM 44626.</title>
        <authorList>
            <person name="Sassi M."/>
            <person name="Croce O."/>
            <person name="Robert C."/>
            <person name="Raoult D."/>
            <person name="Drancourt M."/>
        </authorList>
    </citation>
    <scope>NUCLEOTIDE SEQUENCE [LARGE SCALE GENOMIC DNA]</scope>
    <source>
        <strain evidence="1">DSM 44626</strain>
    </source>
</reference>
<accession>A0A024K3M8</accession>